<dbReference type="HOGENOM" id="CLU_2358237_0_0_5"/>
<organism evidence="1 2">
    <name type="scientific">Sphingopyxis fribergensis</name>
    <dbReference type="NCBI Taxonomy" id="1515612"/>
    <lineage>
        <taxon>Bacteria</taxon>
        <taxon>Pseudomonadati</taxon>
        <taxon>Pseudomonadota</taxon>
        <taxon>Alphaproteobacteria</taxon>
        <taxon>Sphingomonadales</taxon>
        <taxon>Sphingomonadaceae</taxon>
        <taxon>Sphingopyxis</taxon>
    </lineage>
</organism>
<dbReference type="AlphaFoldDB" id="A0A0A7PDZ3"/>
<proteinExistence type="predicted"/>
<protein>
    <submittedName>
        <fullName evidence="1">Uncharacterized protein</fullName>
    </submittedName>
</protein>
<sequence length="96" mass="9931">MKIRIKGLNGSDKHSGIFGGNGEIPVGTEIEVAKAPAGWAGRYDVISDSPKEGAVALTNKNKAELLEIAAAEGVTVEDGATNDDIKAAIELAREAK</sequence>
<dbReference type="KEGG" id="sphk:SKP52_02590"/>
<reference evidence="1 2" key="1">
    <citation type="journal article" date="2015" name="Int. J. Syst. Evol. Microbiol.">
        <title>Description of Sphingopyxis fribergensis sp. nov. - a soil bacterium with the ability to degrade styrene and phenylacetic acid.</title>
        <authorList>
            <person name="Oelschlagel M."/>
            <person name="Ruckert C."/>
            <person name="Kalinowski J."/>
            <person name="Schmidt G."/>
            <person name="Schlomann M."/>
            <person name="Tischler D."/>
        </authorList>
    </citation>
    <scope>NUCLEOTIDE SEQUENCE [LARGE SCALE GENOMIC DNA]</scope>
    <source>
        <strain evidence="1 2">Kp5.2</strain>
    </source>
</reference>
<keyword evidence="2" id="KW-1185">Reference proteome</keyword>
<dbReference type="STRING" id="1515612.SKP52_02590"/>
<gene>
    <name evidence="1" type="ORF">SKP52_02590</name>
</gene>
<dbReference type="EMBL" id="CP009122">
    <property type="protein sequence ID" value="AJA07453.1"/>
    <property type="molecule type" value="Genomic_DNA"/>
</dbReference>
<evidence type="ECO:0000313" key="2">
    <source>
        <dbReference type="Proteomes" id="UP000030907"/>
    </source>
</evidence>
<name>A0A0A7PDZ3_9SPHN</name>
<accession>A0A0A7PDZ3</accession>
<evidence type="ECO:0000313" key="1">
    <source>
        <dbReference type="EMBL" id="AJA07453.1"/>
    </source>
</evidence>
<dbReference type="Proteomes" id="UP000030907">
    <property type="component" value="Chromosome"/>
</dbReference>